<dbReference type="InterPro" id="IPR008927">
    <property type="entry name" value="6-PGluconate_DH-like_C_sf"/>
</dbReference>
<sequence>MTKKSTTMAPVVAWIGLGNMGRGMCRNLSAKGNLEKPLVIYNRTKKRADDLAAQLAPAKSTVVDSVQEAVKSADMVFTCLGDDKAVNETIDAALQGDVKGKLFVECSTIHPETTNALAERILAKGAEFVASPVFGPPAMADAGQLVFVLAGPRPSVDKVKPYTTGVMGKSIIDFSDQQPGKATLLKVIGNTFVFNMIETLAEGHVLAEKSGLRSDDLHQFIEAVFPGPFTAYSDRMQLGEYYKREEPLFSADLARKDAQHALKLAEQSGTKMGAMEVIDKHLADVQKYAGPKGDVGGIYGAVRLESGMKYEN</sequence>
<keyword evidence="7" id="KW-1185">Reference proteome</keyword>
<reference evidence="6 7" key="1">
    <citation type="submission" date="2024-04" db="EMBL/GenBank/DDBJ databases">
        <title>Phyllosticta paracitricarpa is synonymous to the EU quarantine fungus P. citricarpa based on phylogenomic analyses.</title>
        <authorList>
            <consortium name="Lawrence Berkeley National Laboratory"/>
            <person name="Van ingen-buijs V.A."/>
            <person name="Van westerhoven A.C."/>
            <person name="Haridas S."/>
            <person name="Skiadas P."/>
            <person name="Martin F."/>
            <person name="Groenewald J.Z."/>
            <person name="Crous P.W."/>
            <person name="Seidl M.F."/>
        </authorList>
    </citation>
    <scope>NUCLEOTIDE SEQUENCE [LARGE SCALE GENOMIC DNA]</scope>
    <source>
        <strain evidence="6 7">CBS 141358</strain>
    </source>
</reference>
<dbReference type="Gene3D" id="3.40.50.720">
    <property type="entry name" value="NAD(P)-binding Rossmann-like Domain"/>
    <property type="match status" value="1"/>
</dbReference>
<accession>A0ABR1NBY1</accession>
<evidence type="ECO:0008006" key="8">
    <source>
        <dbReference type="Google" id="ProtNLM"/>
    </source>
</evidence>
<comment type="similarity">
    <text evidence="1">Belongs to the HIBADH-related family. NP60 subfamily.</text>
</comment>
<dbReference type="SUPFAM" id="SSF51735">
    <property type="entry name" value="NAD(P)-binding Rossmann-fold domains"/>
    <property type="match status" value="1"/>
</dbReference>
<evidence type="ECO:0000256" key="2">
    <source>
        <dbReference type="ARBA" id="ARBA00023002"/>
    </source>
</evidence>
<comment type="caution">
    <text evidence="6">The sequence shown here is derived from an EMBL/GenBank/DDBJ whole genome shotgun (WGS) entry which is preliminary data.</text>
</comment>
<evidence type="ECO:0000256" key="1">
    <source>
        <dbReference type="ARBA" id="ARBA00007598"/>
    </source>
</evidence>
<gene>
    <name evidence="6" type="ORF">JOL62DRAFT_569594</name>
</gene>
<proteinExistence type="inferred from homology"/>
<organism evidence="6 7">
    <name type="scientific">Phyllosticta paracitricarpa</name>
    <dbReference type="NCBI Taxonomy" id="2016321"/>
    <lineage>
        <taxon>Eukaryota</taxon>
        <taxon>Fungi</taxon>
        <taxon>Dikarya</taxon>
        <taxon>Ascomycota</taxon>
        <taxon>Pezizomycotina</taxon>
        <taxon>Dothideomycetes</taxon>
        <taxon>Dothideomycetes incertae sedis</taxon>
        <taxon>Botryosphaeriales</taxon>
        <taxon>Phyllostictaceae</taxon>
        <taxon>Phyllosticta</taxon>
    </lineage>
</organism>
<feature type="domain" description="6-phosphogluconate dehydrogenase NADP-binding" evidence="4">
    <location>
        <begin position="12"/>
        <end position="162"/>
    </location>
</feature>
<dbReference type="InterPro" id="IPR029154">
    <property type="entry name" value="HIBADH-like_NADP-bd"/>
</dbReference>
<evidence type="ECO:0000259" key="5">
    <source>
        <dbReference type="Pfam" id="PF14833"/>
    </source>
</evidence>
<protein>
    <recommendedName>
        <fullName evidence="8">6-phosphogluconate dehydrogenase 2</fullName>
    </recommendedName>
</protein>
<dbReference type="PANTHER" id="PTHR43580">
    <property type="entry name" value="OXIDOREDUCTASE GLYR1-RELATED"/>
    <property type="match status" value="1"/>
</dbReference>
<dbReference type="Pfam" id="PF03446">
    <property type="entry name" value="NAD_binding_2"/>
    <property type="match status" value="1"/>
</dbReference>
<feature type="domain" description="3-hydroxyisobutyrate dehydrogenase-like NAD-binding" evidence="5">
    <location>
        <begin position="180"/>
        <end position="296"/>
    </location>
</feature>
<dbReference type="PANTHER" id="PTHR43580:SF3">
    <property type="entry name" value="6-PHOSPHOGLUCONATE DEHYDROGENASE FAMILY PROTEIN (AFU_ORTHOLOGUE AFUA_2G11600)"/>
    <property type="match status" value="1"/>
</dbReference>
<dbReference type="EMBL" id="JBBPBF010000009">
    <property type="protein sequence ID" value="KAK7612707.1"/>
    <property type="molecule type" value="Genomic_DNA"/>
</dbReference>
<dbReference type="Pfam" id="PF14833">
    <property type="entry name" value="NAD_binding_11"/>
    <property type="match status" value="1"/>
</dbReference>
<evidence type="ECO:0000256" key="3">
    <source>
        <dbReference type="ARBA" id="ARBA00023027"/>
    </source>
</evidence>
<dbReference type="InterPro" id="IPR036291">
    <property type="entry name" value="NAD(P)-bd_dom_sf"/>
</dbReference>
<evidence type="ECO:0000313" key="7">
    <source>
        <dbReference type="Proteomes" id="UP001367316"/>
    </source>
</evidence>
<evidence type="ECO:0000259" key="4">
    <source>
        <dbReference type="Pfam" id="PF03446"/>
    </source>
</evidence>
<dbReference type="InterPro" id="IPR013328">
    <property type="entry name" value="6PGD_dom2"/>
</dbReference>
<dbReference type="SUPFAM" id="SSF48179">
    <property type="entry name" value="6-phosphogluconate dehydrogenase C-terminal domain-like"/>
    <property type="match status" value="1"/>
</dbReference>
<keyword evidence="2" id="KW-0560">Oxidoreductase</keyword>
<dbReference type="InterPro" id="IPR051265">
    <property type="entry name" value="HIBADH-related_NP60_sf"/>
</dbReference>
<dbReference type="PIRSF" id="PIRSF000103">
    <property type="entry name" value="HIBADH"/>
    <property type="match status" value="1"/>
</dbReference>
<evidence type="ECO:0000313" key="6">
    <source>
        <dbReference type="EMBL" id="KAK7612707.1"/>
    </source>
</evidence>
<dbReference type="InterPro" id="IPR006115">
    <property type="entry name" value="6PGDH_NADP-bd"/>
</dbReference>
<dbReference type="Gene3D" id="1.10.1040.10">
    <property type="entry name" value="N-(1-d-carboxylethyl)-l-norvaline Dehydrogenase, domain 2"/>
    <property type="match status" value="1"/>
</dbReference>
<name>A0ABR1NBY1_9PEZI</name>
<dbReference type="Proteomes" id="UP001367316">
    <property type="component" value="Unassembled WGS sequence"/>
</dbReference>
<dbReference type="InterPro" id="IPR015815">
    <property type="entry name" value="HIBADH-related"/>
</dbReference>
<keyword evidence="3" id="KW-0520">NAD</keyword>